<dbReference type="AlphaFoldDB" id="A0A8J5WJP6"/>
<comment type="caution">
    <text evidence="2">The sequence shown here is derived from an EMBL/GenBank/DDBJ whole genome shotgun (WGS) entry which is preliminary data.</text>
</comment>
<dbReference type="Proteomes" id="UP000729402">
    <property type="component" value="Unassembled WGS sequence"/>
</dbReference>
<keyword evidence="3" id="KW-1185">Reference proteome</keyword>
<gene>
    <name evidence="2" type="ORF">GUJ93_ZPchr0012g22063</name>
</gene>
<sequence length="227" mass="22223">MADEPPLSPVPDSFPLLLSPLCPRRQGGPRVTVVAGSSTAATRSGTGAAGSAPGGLAAGGVFTFMTPVASSPFPTALPLGSVPCGLDAIARAPSSLFLAVLPLGSAASALSSPFGGLAATGAHSFLAPPLMTTSAPSFLAPPLMARLDAAAAGASSFPVVSPPMAAGPKAESGPVFSIAARAGWSGDSASSARALASKHLAGSCSSPRRWSRRRPAAKRLASKRAAA</sequence>
<feature type="region of interest" description="Disordered" evidence="1">
    <location>
        <begin position="203"/>
        <end position="227"/>
    </location>
</feature>
<proteinExistence type="predicted"/>
<feature type="compositionally biased region" description="Basic residues" evidence="1">
    <location>
        <begin position="209"/>
        <end position="227"/>
    </location>
</feature>
<evidence type="ECO:0000313" key="2">
    <source>
        <dbReference type="EMBL" id="KAG8092535.1"/>
    </source>
</evidence>
<evidence type="ECO:0000256" key="1">
    <source>
        <dbReference type="SAM" id="MobiDB-lite"/>
    </source>
</evidence>
<organism evidence="2 3">
    <name type="scientific">Zizania palustris</name>
    <name type="common">Northern wild rice</name>
    <dbReference type="NCBI Taxonomy" id="103762"/>
    <lineage>
        <taxon>Eukaryota</taxon>
        <taxon>Viridiplantae</taxon>
        <taxon>Streptophyta</taxon>
        <taxon>Embryophyta</taxon>
        <taxon>Tracheophyta</taxon>
        <taxon>Spermatophyta</taxon>
        <taxon>Magnoliopsida</taxon>
        <taxon>Liliopsida</taxon>
        <taxon>Poales</taxon>
        <taxon>Poaceae</taxon>
        <taxon>BOP clade</taxon>
        <taxon>Oryzoideae</taxon>
        <taxon>Oryzeae</taxon>
        <taxon>Zizaniinae</taxon>
        <taxon>Zizania</taxon>
    </lineage>
</organism>
<protein>
    <submittedName>
        <fullName evidence="2">Uncharacterized protein</fullName>
    </submittedName>
</protein>
<accession>A0A8J5WJP6</accession>
<reference evidence="2" key="1">
    <citation type="journal article" date="2021" name="bioRxiv">
        <title>Whole Genome Assembly and Annotation of Northern Wild Rice, Zizania palustris L., Supports a Whole Genome Duplication in the Zizania Genus.</title>
        <authorList>
            <person name="Haas M."/>
            <person name="Kono T."/>
            <person name="Macchietto M."/>
            <person name="Millas R."/>
            <person name="McGilp L."/>
            <person name="Shao M."/>
            <person name="Duquette J."/>
            <person name="Hirsch C.N."/>
            <person name="Kimball J."/>
        </authorList>
    </citation>
    <scope>NUCLEOTIDE SEQUENCE</scope>
    <source>
        <tissue evidence="2">Fresh leaf tissue</tissue>
    </source>
</reference>
<reference evidence="2" key="2">
    <citation type="submission" date="2021-02" db="EMBL/GenBank/DDBJ databases">
        <authorList>
            <person name="Kimball J.A."/>
            <person name="Haas M.W."/>
            <person name="Macchietto M."/>
            <person name="Kono T."/>
            <person name="Duquette J."/>
            <person name="Shao M."/>
        </authorList>
    </citation>
    <scope>NUCLEOTIDE SEQUENCE</scope>
    <source>
        <tissue evidence="2">Fresh leaf tissue</tissue>
    </source>
</reference>
<evidence type="ECO:0000313" key="3">
    <source>
        <dbReference type="Proteomes" id="UP000729402"/>
    </source>
</evidence>
<name>A0A8J5WJP6_ZIZPA</name>
<dbReference type="EMBL" id="JAAALK010000080">
    <property type="protein sequence ID" value="KAG8092535.1"/>
    <property type="molecule type" value="Genomic_DNA"/>
</dbReference>